<keyword evidence="2" id="KW-0677">Repeat</keyword>
<evidence type="ECO:0000313" key="6">
    <source>
        <dbReference type="Proteomes" id="UP001152320"/>
    </source>
</evidence>
<evidence type="ECO:0000256" key="1">
    <source>
        <dbReference type="ARBA" id="ARBA00022729"/>
    </source>
</evidence>
<dbReference type="InterPro" id="IPR052110">
    <property type="entry name" value="MCFD2-like"/>
</dbReference>
<dbReference type="EMBL" id="JAIZAY010000003">
    <property type="protein sequence ID" value="KAJ8045726.1"/>
    <property type="molecule type" value="Genomic_DNA"/>
</dbReference>
<dbReference type="PANTHER" id="PTHR23104">
    <property type="entry name" value="MULTIPLE COAGULATION FACTOR DEFICIENCY PROTEIN 2 NEURAL STEM CELL DERIVED NEURONAL SURVIVAL PROTEIN"/>
    <property type="match status" value="1"/>
</dbReference>
<dbReference type="AlphaFoldDB" id="A0A9Q1CIT1"/>
<reference evidence="5" key="1">
    <citation type="submission" date="2021-10" db="EMBL/GenBank/DDBJ databases">
        <title>Tropical sea cucumber genome reveals ecological adaptation and Cuvierian tubules defense mechanism.</title>
        <authorList>
            <person name="Chen T."/>
        </authorList>
    </citation>
    <scope>NUCLEOTIDE SEQUENCE</scope>
    <source>
        <strain evidence="5">Nanhai2018</strain>
        <tissue evidence="5">Muscle</tissue>
    </source>
</reference>
<keyword evidence="6" id="KW-1185">Reference proteome</keyword>
<feature type="signal peptide" evidence="4">
    <location>
        <begin position="1"/>
        <end position="16"/>
    </location>
</feature>
<evidence type="ECO:0000256" key="2">
    <source>
        <dbReference type="ARBA" id="ARBA00022737"/>
    </source>
</evidence>
<dbReference type="Gene3D" id="1.10.238.10">
    <property type="entry name" value="EF-hand"/>
    <property type="match status" value="1"/>
</dbReference>
<name>A0A9Q1CIT1_HOLLE</name>
<dbReference type="SUPFAM" id="SSF47473">
    <property type="entry name" value="EF-hand"/>
    <property type="match status" value="1"/>
</dbReference>
<dbReference type="PROSITE" id="PS00018">
    <property type="entry name" value="EF_HAND_1"/>
    <property type="match status" value="1"/>
</dbReference>
<comment type="caution">
    <text evidence="5">The sequence shown here is derived from an EMBL/GenBank/DDBJ whole genome shotgun (WGS) entry which is preliminary data.</text>
</comment>
<gene>
    <name evidence="5" type="ORF">HOLleu_08789</name>
</gene>
<dbReference type="OrthoDB" id="289247at2759"/>
<evidence type="ECO:0000256" key="3">
    <source>
        <dbReference type="ARBA" id="ARBA00022837"/>
    </source>
</evidence>
<accession>A0A9Q1CIT1</accession>
<dbReference type="InterPro" id="IPR011992">
    <property type="entry name" value="EF-hand-dom_pair"/>
</dbReference>
<keyword evidence="1 4" id="KW-0732">Signal</keyword>
<dbReference type="InterPro" id="IPR018247">
    <property type="entry name" value="EF_Hand_1_Ca_BS"/>
</dbReference>
<keyword evidence="3" id="KW-0106">Calcium</keyword>
<evidence type="ECO:0000313" key="5">
    <source>
        <dbReference type="EMBL" id="KAJ8045726.1"/>
    </source>
</evidence>
<evidence type="ECO:0000256" key="4">
    <source>
        <dbReference type="SAM" id="SignalP"/>
    </source>
</evidence>
<dbReference type="Proteomes" id="UP001152320">
    <property type="component" value="Chromosome 3"/>
</dbReference>
<proteinExistence type="predicted"/>
<protein>
    <submittedName>
        <fullName evidence="5">Multiple coagulation factor deficiency protein 2-like</fullName>
    </submittedName>
</protein>
<sequence>MWLKAVIVSVLGLVSGAVCVFHEDHDHASRFHDPSLVQDQEHIRQHMDTDEDLSKLSAEELEFRLFNLHDFDNNTQLDGLEIFSAIAHALPWTPEEEELKGKTQLEIEEQHTNYYADFVDEILKTDDYNRDGYLSYTEYTLARRREEAKMDAREIPEELKS</sequence>
<organism evidence="5 6">
    <name type="scientific">Holothuria leucospilota</name>
    <name type="common">Black long sea cucumber</name>
    <name type="synonym">Mertensiothuria leucospilota</name>
    <dbReference type="NCBI Taxonomy" id="206669"/>
    <lineage>
        <taxon>Eukaryota</taxon>
        <taxon>Metazoa</taxon>
        <taxon>Echinodermata</taxon>
        <taxon>Eleutherozoa</taxon>
        <taxon>Echinozoa</taxon>
        <taxon>Holothuroidea</taxon>
        <taxon>Aspidochirotacea</taxon>
        <taxon>Aspidochirotida</taxon>
        <taxon>Holothuriidae</taxon>
        <taxon>Holothuria</taxon>
    </lineage>
</organism>
<feature type="chain" id="PRO_5040294107" evidence="4">
    <location>
        <begin position="17"/>
        <end position="161"/>
    </location>
</feature>
<dbReference type="PANTHER" id="PTHR23104:SF1">
    <property type="entry name" value="EF-HAND DOMAIN-CONTAINING PROTEIN"/>
    <property type="match status" value="1"/>
</dbReference>